<keyword evidence="2" id="KW-1133">Transmembrane helix</keyword>
<feature type="region of interest" description="Disordered" evidence="1">
    <location>
        <begin position="386"/>
        <end position="411"/>
    </location>
</feature>
<evidence type="ECO:0000313" key="3">
    <source>
        <dbReference type="EMBL" id="GAA1701894.1"/>
    </source>
</evidence>
<organism evidence="3 4">
    <name type="scientific">Microbacterium sediminicola</name>
    <dbReference type="NCBI Taxonomy" id="415210"/>
    <lineage>
        <taxon>Bacteria</taxon>
        <taxon>Bacillati</taxon>
        <taxon>Actinomycetota</taxon>
        <taxon>Actinomycetes</taxon>
        <taxon>Micrococcales</taxon>
        <taxon>Microbacteriaceae</taxon>
        <taxon>Microbacterium</taxon>
    </lineage>
</organism>
<feature type="compositionally biased region" description="Basic and acidic residues" evidence="1">
    <location>
        <begin position="391"/>
        <end position="411"/>
    </location>
</feature>
<feature type="transmembrane region" description="Helical" evidence="2">
    <location>
        <begin position="20"/>
        <end position="40"/>
    </location>
</feature>
<dbReference type="Pfam" id="PF10011">
    <property type="entry name" value="DUF2254"/>
    <property type="match status" value="1"/>
</dbReference>
<keyword evidence="2" id="KW-0812">Transmembrane</keyword>
<dbReference type="Proteomes" id="UP001501690">
    <property type="component" value="Unassembled WGS sequence"/>
</dbReference>
<evidence type="ECO:0000313" key="4">
    <source>
        <dbReference type="Proteomes" id="UP001501690"/>
    </source>
</evidence>
<proteinExistence type="predicted"/>
<feature type="transmembrane region" description="Helical" evidence="2">
    <location>
        <begin position="131"/>
        <end position="152"/>
    </location>
</feature>
<evidence type="ECO:0000256" key="2">
    <source>
        <dbReference type="SAM" id="Phobius"/>
    </source>
</evidence>
<feature type="transmembrane region" description="Helical" evidence="2">
    <location>
        <begin position="102"/>
        <end position="125"/>
    </location>
</feature>
<dbReference type="InterPro" id="IPR018723">
    <property type="entry name" value="DUF2254_membrane"/>
</dbReference>
<reference evidence="4" key="1">
    <citation type="journal article" date="2019" name="Int. J. Syst. Evol. Microbiol.">
        <title>The Global Catalogue of Microorganisms (GCM) 10K type strain sequencing project: providing services to taxonomists for standard genome sequencing and annotation.</title>
        <authorList>
            <consortium name="The Broad Institute Genomics Platform"/>
            <consortium name="The Broad Institute Genome Sequencing Center for Infectious Disease"/>
            <person name="Wu L."/>
            <person name="Ma J."/>
        </authorList>
    </citation>
    <scope>NUCLEOTIDE SEQUENCE [LARGE SCALE GENOMIC DNA]</scope>
    <source>
        <strain evidence="4">JCM 15577</strain>
    </source>
</reference>
<evidence type="ECO:0000256" key="1">
    <source>
        <dbReference type="SAM" id="MobiDB-lite"/>
    </source>
</evidence>
<protein>
    <submittedName>
        <fullName evidence="3">DUF2254 domain-containing protein</fullName>
    </submittedName>
</protein>
<dbReference type="RefSeq" id="WP_344072105.1">
    <property type="nucleotide sequence ID" value="NZ_BAAAPL010000002.1"/>
</dbReference>
<name>A0ABP4UAS8_9MICO</name>
<dbReference type="EMBL" id="BAAAPL010000002">
    <property type="protein sequence ID" value="GAA1701894.1"/>
    <property type="molecule type" value="Genomic_DNA"/>
</dbReference>
<keyword evidence="4" id="KW-1185">Reference proteome</keyword>
<sequence>MSDTRVFLGKLARRVWFRAALFSLGAVLLALAAGIVGALLPDIPLDLGQGSVGTILQVLATSMLAVTTFSLTAMVTAYGSASTVATPRATQLLVDDPTSQNVLSTFLGGFVFALVGIVALSTGYYGEQGRIILFAGTLVVIALIVVALLRWIGFLGPFGRMADVIDRVEKAAQHTVAEYARHPSLRARVSQTPPRDAHPVHTDRVGYVTHIELARLNAWAQEHGAAVHIIAMPGSIADAATPLAAVSVRPGSVLEDDDHALIAEAFHIARHRDYDQDPRLGMIALSEIASRALSPSTNDPGSAIEVLGALQRVFTVIISTEPDPEIAFPHVSVTPVSLRDLIEDAFRPIARDGAGTVEVGIRLQKTLAALASVCAPDQRAAFRDAASAARRRSDSALSRSDRRSLREAGKR</sequence>
<gene>
    <name evidence="3" type="ORF">GCM10009808_19830</name>
</gene>
<comment type="caution">
    <text evidence="3">The sequence shown here is derived from an EMBL/GenBank/DDBJ whole genome shotgun (WGS) entry which is preliminary data.</text>
</comment>
<accession>A0ABP4UAS8</accession>
<keyword evidence="2" id="KW-0472">Membrane</keyword>